<accession>A0ABN2WFI4</accession>
<dbReference type="RefSeq" id="WP_291799304.1">
    <property type="nucleotide sequence ID" value="NZ_BAAAPZ010000002.1"/>
</dbReference>
<dbReference type="Proteomes" id="UP001500984">
    <property type="component" value="Unassembled WGS sequence"/>
</dbReference>
<dbReference type="EMBL" id="BAAAPZ010000002">
    <property type="protein sequence ID" value="GAA2089603.1"/>
    <property type="molecule type" value="Genomic_DNA"/>
</dbReference>
<dbReference type="PANTHER" id="PTHR43540">
    <property type="entry name" value="PEROXYUREIDOACRYLATE/UREIDOACRYLATE AMIDOHYDROLASE-RELATED"/>
    <property type="match status" value="1"/>
</dbReference>
<dbReference type="Pfam" id="PF00857">
    <property type="entry name" value="Isochorismatase"/>
    <property type="match status" value="1"/>
</dbReference>
<keyword evidence="1" id="KW-0378">Hydrolase</keyword>
<gene>
    <name evidence="3" type="ORF">GCM10009823_05500</name>
</gene>
<evidence type="ECO:0000256" key="1">
    <source>
        <dbReference type="ARBA" id="ARBA00022801"/>
    </source>
</evidence>
<dbReference type="PANTHER" id="PTHR43540:SF6">
    <property type="entry name" value="ISOCHORISMATASE-LIKE DOMAIN-CONTAINING PROTEIN"/>
    <property type="match status" value="1"/>
</dbReference>
<protein>
    <submittedName>
        <fullName evidence="3">Isochorismatase family protein</fullName>
    </submittedName>
</protein>
<feature type="domain" description="Isochorismatase-like" evidence="2">
    <location>
        <begin position="3"/>
        <end position="146"/>
    </location>
</feature>
<evidence type="ECO:0000313" key="4">
    <source>
        <dbReference type="Proteomes" id="UP001500984"/>
    </source>
</evidence>
<evidence type="ECO:0000259" key="2">
    <source>
        <dbReference type="Pfam" id="PF00857"/>
    </source>
</evidence>
<dbReference type="InterPro" id="IPR050272">
    <property type="entry name" value="Isochorismatase-like_hydrls"/>
</dbReference>
<dbReference type="SUPFAM" id="SSF52499">
    <property type="entry name" value="Isochorismatase-like hydrolases"/>
    <property type="match status" value="1"/>
</dbReference>
<dbReference type="InterPro" id="IPR036380">
    <property type="entry name" value="Isochorismatase-like_sf"/>
</dbReference>
<name>A0ABN2WFI4_9MICO</name>
<evidence type="ECO:0000313" key="3">
    <source>
        <dbReference type="EMBL" id="GAA2089603.1"/>
    </source>
</evidence>
<dbReference type="Gene3D" id="3.40.50.850">
    <property type="entry name" value="Isochorismatase-like"/>
    <property type="match status" value="1"/>
</dbReference>
<organism evidence="3 4">
    <name type="scientific">Brevibacterium salitolerans</name>
    <dbReference type="NCBI Taxonomy" id="1403566"/>
    <lineage>
        <taxon>Bacteria</taxon>
        <taxon>Bacillati</taxon>
        <taxon>Actinomycetota</taxon>
        <taxon>Actinomycetes</taxon>
        <taxon>Micrococcales</taxon>
        <taxon>Brevibacteriaceae</taxon>
        <taxon>Brevibacterium</taxon>
    </lineage>
</organism>
<dbReference type="InterPro" id="IPR000868">
    <property type="entry name" value="Isochorismatase-like_dom"/>
</dbReference>
<keyword evidence="4" id="KW-1185">Reference proteome</keyword>
<sequence length="190" mass="20181">MTTALLVLDVQESFRARPLWSQVSNPQIVDRVNRLVAAARAGGHAVHWIWHAEPGSGTVFDPERGFVRPLEGLDVDDGEPQLTKTSRNAFTTTGLAQRLTAAGVTDLVIAGIQTEQCCETTARVAADLGYSVTFVTEATATFPVTRPDTGATLSTDAVIERTEFALAGRFARIATVDTAFAAAALAAAHE</sequence>
<comment type="caution">
    <text evidence="3">The sequence shown here is derived from an EMBL/GenBank/DDBJ whole genome shotgun (WGS) entry which is preliminary data.</text>
</comment>
<proteinExistence type="predicted"/>
<reference evidence="3 4" key="1">
    <citation type="journal article" date="2019" name="Int. J. Syst. Evol. Microbiol.">
        <title>The Global Catalogue of Microorganisms (GCM) 10K type strain sequencing project: providing services to taxonomists for standard genome sequencing and annotation.</title>
        <authorList>
            <consortium name="The Broad Institute Genomics Platform"/>
            <consortium name="The Broad Institute Genome Sequencing Center for Infectious Disease"/>
            <person name="Wu L."/>
            <person name="Ma J."/>
        </authorList>
    </citation>
    <scope>NUCLEOTIDE SEQUENCE [LARGE SCALE GENOMIC DNA]</scope>
    <source>
        <strain evidence="3 4">JCM 15900</strain>
    </source>
</reference>